<keyword evidence="3" id="KW-1185">Reference proteome</keyword>
<dbReference type="GO" id="GO:0003700">
    <property type="term" value="F:DNA-binding transcription factor activity"/>
    <property type="evidence" value="ECO:0007669"/>
    <property type="project" value="InterPro"/>
</dbReference>
<gene>
    <name evidence="2" type="ORF">L1049_012225</name>
</gene>
<evidence type="ECO:0000313" key="3">
    <source>
        <dbReference type="Proteomes" id="UP001415857"/>
    </source>
</evidence>
<dbReference type="Proteomes" id="UP001415857">
    <property type="component" value="Unassembled WGS sequence"/>
</dbReference>
<dbReference type="AlphaFoldDB" id="A0AAP0RYS4"/>
<reference evidence="2 3" key="1">
    <citation type="journal article" date="2024" name="Plant J.">
        <title>Genome sequences and population genomics reveal climatic adaptation and genomic divergence between two closely related sweetgum species.</title>
        <authorList>
            <person name="Xu W.Q."/>
            <person name="Ren C.Q."/>
            <person name="Zhang X.Y."/>
            <person name="Comes H.P."/>
            <person name="Liu X.H."/>
            <person name="Li Y.G."/>
            <person name="Kettle C.J."/>
            <person name="Jalonen R."/>
            <person name="Gaisberger H."/>
            <person name="Ma Y.Z."/>
            <person name="Qiu Y.X."/>
        </authorList>
    </citation>
    <scope>NUCLEOTIDE SEQUENCE [LARGE SCALE GENOMIC DNA]</scope>
    <source>
        <strain evidence="2">Hangzhou</strain>
    </source>
</reference>
<evidence type="ECO:0008006" key="4">
    <source>
        <dbReference type="Google" id="ProtNLM"/>
    </source>
</evidence>
<evidence type="ECO:0000256" key="1">
    <source>
        <dbReference type="ARBA" id="ARBA00023125"/>
    </source>
</evidence>
<proteinExistence type="predicted"/>
<dbReference type="GO" id="GO:0003677">
    <property type="term" value="F:DNA binding"/>
    <property type="evidence" value="ECO:0007669"/>
    <property type="project" value="UniProtKB-KW"/>
</dbReference>
<dbReference type="PANTHER" id="PTHR45844">
    <property type="entry name" value="TRANSCRIPTION FACTOR BHLH30"/>
    <property type="match status" value="1"/>
</dbReference>
<organism evidence="2 3">
    <name type="scientific">Liquidambar formosana</name>
    <name type="common">Formosan gum</name>
    <dbReference type="NCBI Taxonomy" id="63359"/>
    <lineage>
        <taxon>Eukaryota</taxon>
        <taxon>Viridiplantae</taxon>
        <taxon>Streptophyta</taxon>
        <taxon>Embryophyta</taxon>
        <taxon>Tracheophyta</taxon>
        <taxon>Spermatophyta</taxon>
        <taxon>Magnoliopsida</taxon>
        <taxon>eudicotyledons</taxon>
        <taxon>Gunneridae</taxon>
        <taxon>Pentapetalae</taxon>
        <taxon>Saxifragales</taxon>
        <taxon>Altingiaceae</taxon>
        <taxon>Liquidambar</taxon>
    </lineage>
</organism>
<dbReference type="PANTHER" id="PTHR45844:SF18">
    <property type="entry name" value="TRANSCRIPTION FACTOR BHLH51"/>
    <property type="match status" value="1"/>
</dbReference>
<name>A0AAP0RYS4_LIQFO</name>
<dbReference type="EMBL" id="JBBPBK010000006">
    <property type="protein sequence ID" value="KAK9283967.1"/>
    <property type="molecule type" value="Genomic_DNA"/>
</dbReference>
<comment type="caution">
    <text evidence="2">The sequence shown here is derived from an EMBL/GenBank/DDBJ whole genome shotgun (WGS) entry which is preliminary data.</text>
</comment>
<keyword evidence="1" id="KW-0238">DNA-binding</keyword>
<sequence>MDKAALLGSVIDHVKDLKRKALDVSKVLTIPTEVDEVTVECEGDHHQDDACPSNNTSEKSKENIFIKASVCCDDRPELFVELIRALKGLRLTTVRADMASLGGRIKSILVLCTKDAEEGVSVSNIKQSLGVILSRIASSSAVPNYRITTMRESLAYTAGGGFKK</sequence>
<evidence type="ECO:0000313" key="2">
    <source>
        <dbReference type="EMBL" id="KAK9283967.1"/>
    </source>
</evidence>
<protein>
    <recommendedName>
        <fullName evidence="4">Transcription factor bHLH51</fullName>
    </recommendedName>
</protein>
<accession>A0AAP0RYS4</accession>
<dbReference type="InterPro" id="IPR045847">
    <property type="entry name" value="AIG1-like"/>
</dbReference>